<feature type="transmembrane region" description="Helical" evidence="8">
    <location>
        <begin position="306"/>
        <end position="332"/>
    </location>
</feature>
<evidence type="ECO:0000259" key="9">
    <source>
        <dbReference type="PROSITE" id="PS50262"/>
    </source>
</evidence>
<keyword evidence="3 8" id="KW-1133">Transmembrane helix</keyword>
<feature type="transmembrane region" description="Helical" evidence="8">
    <location>
        <begin position="52"/>
        <end position="78"/>
    </location>
</feature>
<dbReference type="AlphaFoldDB" id="A0A8B6BJD4"/>
<evidence type="ECO:0000313" key="10">
    <source>
        <dbReference type="EMBL" id="VDH91141.1"/>
    </source>
</evidence>
<keyword evidence="4" id="KW-0297">G-protein coupled receptor</keyword>
<dbReference type="OrthoDB" id="10053194at2759"/>
<dbReference type="Gene3D" id="1.20.1070.10">
    <property type="entry name" value="Rhodopsin 7-helix transmembrane proteins"/>
    <property type="match status" value="1"/>
</dbReference>
<evidence type="ECO:0000256" key="3">
    <source>
        <dbReference type="ARBA" id="ARBA00022989"/>
    </source>
</evidence>
<evidence type="ECO:0000256" key="6">
    <source>
        <dbReference type="ARBA" id="ARBA00023170"/>
    </source>
</evidence>
<feature type="transmembrane region" description="Helical" evidence="8">
    <location>
        <begin position="217"/>
        <end position="240"/>
    </location>
</feature>
<keyword evidence="2 8" id="KW-0812">Transmembrane</keyword>
<gene>
    <name evidence="10" type="ORF">MGAL_10B018744</name>
</gene>
<feature type="domain" description="G-protein coupled receptors family 1 profile" evidence="9">
    <location>
        <begin position="70"/>
        <end position="329"/>
    </location>
</feature>
<reference evidence="10" key="1">
    <citation type="submission" date="2018-11" db="EMBL/GenBank/DDBJ databases">
        <authorList>
            <person name="Alioto T."/>
            <person name="Alioto T."/>
        </authorList>
    </citation>
    <scope>NUCLEOTIDE SEQUENCE</scope>
</reference>
<evidence type="ECO:0000313" key="11">
    <source>
        <dbReference type="Proteomes" id="UP000596742"/>
    </source>
</evidence>
<dbReference type="SUPFAM" id="SSF81321">
    <property type="entry name" value="Family A G protein-coupled receptor-like"/>
    <property type="match status" value="1"/>
</dbReference>
<dbReference type="InterPro" id="IPR017452">
    <property type="entry name" value="GPCR_Rhodpsn_7TM"/>
</dbReference>
<dbReference type="Proteomes" id="UP000596742">
    <property type="component" value="Unassembled WGS sequence"/>
</dbReference>
<name>A0A8B6BJD4_MYTGA</name>
<comment type="caution">
    <text evidence="10">The sequence shown here is derived from an EMBL/GenBank/DDBJ whole genome shotgun (WGS) entry which is preliminary data.</text>
</comment>
<evidence type="ECO:0000256" key="2">
    <source>
        <dbReference type="ARBA" id="ARBA00022692"/>
    </source>
</evidence>
<organism evidence="10 11">
    <name type="scientific">Mytilus galloprovincialis</name>
    <name type="common">Mediterranean mussel</name>
    <dbReference type="NCBI Taxonomy" id="29158"/>
    <lineage>
        <taxon>Eukaryota</taxon>
        <taxon>Metazoa</taxon>
        <taxon>Spiralia</taxon>
        <taxon>Lophotrochozoa</taxon>
        <taxon>Mollusca</taxon>
        <taxon>Bivalvia</taxon>
        <taxon>Autobranchia</taxon>
        <taxon>Pteriomorphia</taxon>
        <taxon>Mytilida</taxon>
        <taxon>Mytiloidea</taxon>
        <taxon>Mytilidae</taxon>
        <taxon>Mytilinae</taxon>
        <taxon>Mytilus</taxon>
    </lineage>
</organism>
<proteinExistence type="predicted"/>
<dbReference type="GO" id="GO:0042923">
    <property type="term" value="F:neuropeptide binding"/>
    <property type="evidence" value="ECO:0007669"/>
    <property type="project" value="TreeGrafter"/>
</dbReference>
<evidence type="ECO:0000256" key="4">
    <source>
        <dbReference type="ARBA" id="ARBA00023040"/>
    </source>
</evidence>
<keyword evidence="7" id="KW-0807">Transducer</keyword>
<evidence type="ECO:0000256" key="1">
    <source>
        <dbReference type="ARBA" id="ARBA00004141"/>
    </source>
</evidence>
<dbReference type="GO" id="GO:0043005">
    <property type="term" value="C:neuron projection"/>
    <property type="evidence" value="ECO:0007669"/>
    <property type="project" value="TreeGrafter"/>
</dbReference>
<dbReference type="GO" id="GO:0005886">
    <property type="term" value="C:plasma membrane"/>
    <property type="evidence" value="ECO:0007669"/>
    <property type="project" value="TreeGrafter"/>
</dbReference>
<keyword evidence="6 10" id="KW-0675">Receptor</keyword>
<protein>
    <submittedName>
        <fullName evidence="10">Neuropeptide Y receptor</fullName>
    </submittedName>
</protein>
<keyword evidence="11" id="KW-1185">Reference proteome</keyword>
<evidence type="ECO:0000256" key="5">
    <source>
        <dbReference type="ARBA" id="ARBA00023136"/>
    </source>
</evidence>
<dbReference type="PROSITE" id="PS50262">
    <property type="entry name" value="G_PROTEIN_RECEP_F1_2"/>
    <property type="match status" value="1"/>
</dbReference>
<dbReference type="GO" id="GO:0008188">
    <property type="term" value="F:neuropeptide receptor activity"/>
    <property type="evidence" value="ECO:0007669"/>
    <property type="project" value="TreeGrafter"/>
</dbReference>
<dbReference type="InterPro" id="IPR000276">
    <property type="entry name" value="GPCR_Rhodpsn"/>
</dbReference>
<feature type="transmembrane region" description="Helical" evidence="8">
    <location>
        <begin position="271"/>
        <end position="294"/>
    </location>
</feature>
<accession>A0A8B6BJD4</accession>
<keyword evidence="5 8" id="KW-0472">Membrane</keyword>
<dbReference type="Pfam" id="PF00001">
    <property type="entry name" value="7tm_1"/>
    <property type="match status" value="1"/>
</dbReference>
<feature type="transmembrane region" description="Helical" evidence="8">
    <location>
        <begin position="171"/>
        <end position="197"/>
    </location>
</feature>
<dbReference type="PANTHER" id="PTHR24235:SF29">
    <property type="entry name" value="GH23382P"/>
    <property type="match status" value="1"/>
</dbReference>
<evidence type="ECO:0000256" key="7">
    <source>
        <dbReference type="ARBA" id="ARBA00023224"/>
    </source>
</evidence>
<dbReference type="PANTHER" id="PTHR24235">
    <property type="entry name" value="NEUROPEPTIDE Y RECEPTOR"/>
    <property type="match status" value="1"/>
</dbReference>
<comment type="subcellular location">
    <subcellularLocation>
        <location evidence="1">Membrane</location>
        <topology evidence="1">Multi-pass membrane protein</topology>
    </subcellularLocation>
</comment>
<dbReference type="EMBL" id="UYJE01000213">
    <property type="protein sequence ID" value="VDH91141.1"/>
    <property type="molecule type" value="Genomic_DNA"/>
</dbReference>
<evidence type="ECO:0000256" key="8">
    <source>
        <dbReference type="SAM" id="Phobius"/>
    </source>
</evidence>
<feature type="transmembrane region" description="Helical" evidence="8">
    <location>
        <begin position="90"/>
        <end position="112"/>
    </location>
</feature>
<dbReference type="PRINTS" id="PR00237">
    <property type="entry name" value="GPCRRHODOPSN"/>
</dbReference>
<sequence>MSTSNLTKIHAIPCVGCNSTFLNISFWDQDLFGDQTRTEDDFFENNPLPLSFVILMLLLYGIVVVVSFGGNIVVCYTICDMKALHTVTNFFLASLSISDVLTTIFSIPTTILSNMIYQYWVLGSFMCPVMQYLQLVVFLQRAFSMIAITCDRNFVISKPLHKRMTKRAARLLVLLLWVSACVIALPTAIFSQIYYLPYEPGSKGICIEVWSMYQLRFIYNIMILLLQYFMPLLIMICAYVHIGYMIWNKTIPGEADKKRDRRIASSKRKSLKMLFIVVSVYAITWLPIHIMTIIGDLNPALYNNMFAHIMWLCFHWLAISNTGINPMVYCWINKTFRIKLKMLLSLPVCNRRKALKAQKRVSIITLMDSSKWKKMNSHLEAKRKSYFSDLVSHIKESESTEITLDKSSMIDTVL</sequence>